<evidence type="ECO:0000256" key="4">
    <source>
        <dbReference type="SAM" id="MobiDB-lite"/>
    </source>
</evidence>
<dbReference type="EMBL" id="JBFOLJ010000010">
    <property type="protein sequence ID" value="KAL2501957.1"/>
    <property type="molecule type" value="Genomic_DNA"/>
</dbReference>
<feature type="compositionally biased region" description="Basic and acidic residues" evidence="4">
    <location>
        <begin position="332"/>
        <end position="360"/>
    </location>
</feature>
<dbReference type="SUPFAM" id="SSF47676">
    <property type="entry name" value="Conserved domain common to transcription factors TFIIS, elongin A, CRSP70"/>
    <property type="match status" value="1"/>
</dbReference>
<accession>A0ABD1SML4</accession>
<evidence type="ECO:0000256" key="3">
    <source>
        <dbReference type="PROSITE-ProRule" id="PRU00649"/>
    </source>
</evidence>
<name>A0ABD1SML4_9LAMI</name>
<evidence type="ECO:0000313" key="7">
    <source>
        <dbReference type="Proteomes" id="UP001604277"/>
    </source>
</evidence>
<sequence length="522" mass="58836">MANSSGTLDKWREYFRSSNSDIFNIIEHAIMVAASDCPYDFKLKRDRIAEMLFTCKQTKCFGCERIELAVPCENDAEKSDEKCKSGNEAGGSKDTKESKVHSNRDDDHTEMNANQVINFSYGEAEALTDELEEESQFLGEVLRIKDILDNSEEESDSLMFDSLRRLQLMPLSVEILKATEIGKSVNALRKHGSKEIRNLVKTLIGDWTIMVDEWASATEAIAGAEVAAESVKTSAFEEEEGLPSPPMDEGAFFATPTSMELSQFFDGMDDDGIGDVVPDPQNSGEFNKNRENGRKPTLEKPSIPKWKDQTAEFNKNRENGGKLILEKPSIPKWKDQTPDDSITRPKDTKGEQKKDPEAVVKKQTPGCKPNKPPSSETGPGRPRPALQDKVKNEIKVQQKPEKSTIPKKPMPAQQDLRGNDEALVRVKLEAAKRKLHERYQEAENAKKQRTVQVVEFHDLPKQSLAQRNQHMRPGNHNRHRANGRCMWTLDDKMHFIIKCPHAATSACGHFIMPTMWALDRPS</sequence>
<feature type="compositionally biased region" description="Basic and acidic residues" evidence="4">
    <location>
        <begin position="386"/>
        <end position="404"/>
    </location>
</feature>
<proteinExistence type="predicted"/>
<dbReference type="InterPro" id="IPR035441">
    <property type="entry name" value="TFIIS/LEDGF_dom_sf"/>
</dbReference>
<organism evidence="6 7">
    <name type="scientific">Forsythia ovata</name>
    <dbReference type="NCBI Taxonomy" id="205694"/>
    <lineage>
        <taxon>Eukaryota</taxon>
        <taxon>Viridiplantae</taxon>
        <taxon>Streptophyta</taxon>
        <taxon>Embryophyta</taxon>
        <taxon>Tracheophyta</taxon>
        <taxon>Spermatophyta</taxon>
        <taxon>Magnoliopsida</taxon>
        <taxon>eudicotyledons</taxon>
        <taxon>Gunneridae</taxon>
        <taxon>Pentapetalae</taxon>
        <taxon>asterids</taxon>
        <taxon>lamiids</taxon>
        <taxon>Lamiales</taxon>
        <taxon>Oleaceae</taxon>
        <taxon>Forsythieae</taxon>
        <taxon>Forsythia</taxon>
    </lineage>
</organism>
<feature type="domain" description="TFIIS N-terminal" evidence="5">
    <location>
        <begin position="139"/>
        <end position="214"/>
    </location>
</feature>
<dbReference type="Proteomes" id="UP001604277">
    <property type="component" value="Unassembled WGS sequence"/>
</dbReference>
<dbReference type="Gene3D" id="1.20.930.10">
    <property type="entry name" value="Conserved domain common to transcription factors TFIIS, elongin A, CRSP70"/>
    <property type="match status" value="1"/>
</dbReference>
<feature type="compositionally biased region" description="Basic and acidic residues" evidence="4">
    <location>
        <begin position="287"/>
        <end position="298"/>
    </location>
</feature>
<evidence type="ECO:0000259" key="5">
    <source>
        <dbReference type="PROSITE" id="PS51319"/>
    </source>
</evidence>
<reference evidence="7" key="1">
    <citation type="submission" date="2024-07" db="EMBL/GenBank/DDBJ databases">
        <title>Two chromosome-level genome assemblies of Korean endemic species Abeliophyllum distichum and Forsythia ovata (Oleaceae).</title>
        <authorList>
            <person name="Jang H."/>
        </authorList>
    </citation>
    <scope>NUCLEOTIDE SEQUENCE [LARGE SCALE GENOMIC DNA]</scope>
</reference>
<dbReference type="PROSITE" id="PS51319">
    <property type="entry name" value="TFIIS_N"/>
    <property type="match status" value="1"/>
</dbReference>
<dbReference type="CDD" id="cd00183">
    <property type="entry name" value="TFIIS_I"/>
    <property type="match status" value="1"/>
</dbReference>
<dbReference type="PANTHER" id="PTHR46554:SF2">
    <property type="entry name" value="TFIIS N-TERMINAL DOMAIN-CONTAINING PROTEIN"/>
    <property type="match status" value="1"/>
</dbReference>
<dbReference type="AlphaFoldDB" id="A0ABD1SML4"/>
<comment type="caution">
    <text evidence="6">The sequence shown here is derived from an EMBL/GenBank/DDBJ whole genome shotgun (WGS) entry which is preliminary data.</text>
</comment>
<dbReference type="InterPro" id="IPR017923">
    <property type="entry name" value="TFIIS_N"/>
</dbReference>
<dbReference type="SMART" id="SM00509">
    <property type="entry name" value="TFS2N"/>
    <property type="match status" value="1"/>
</dbReference>
<feature type="region of interest" description="Disordered" evidence="4">
    <location>
        <begin position="77"/>
        <end position="109"/>
    </location>
</feature>
<keyword evidence="2 3" id="KW-0539">Nucleus</keyword>
<feature type="compositionally biased region" description="Basic and acidic residues" evidence="4">
    <location>
        <begin position="305"/>
        <end position="320"/>
    </location>
</feature>
<evidence type="ECO:0000313" key="6">
    <source>
        <dbReference type="EMBL" id="KAL2501957.1"/>
    </source>
</evidence>
<dbReference type="GO" id="GO:0005634">
    <property type="term" value="C:nucleus"/>
    <property type="evidence" value="ECO:0007669"/>
    <property type="project" value="UniProtKB-SubCell"/>
</dbReference>
<comment type="subcellular location">
    <subcellularLocation>
        <location evidence="1 3">Nucleus</location>
    </subcellularLocation>
</comment>
<dbReference type="PANTHER" id="PTHR46554">
    <property type="entry name" value="MEDIATOR OF RNA POLYMERASE II TRANSCRIPTION SUBUNIT 26A-RELATED"/>
    <property type="match status" value="1"/>
</dbReference>
<gene>
    <name evidence="6" type="ORF">Fot_35805</name>
</gene>
<dbReference type="InterPro" id="IPR003617">
    <property type="entry name" value="TFIIS/CRSP70_N_sub"/>
</dbReference>
<protein>
    <submittedName>
        <fullName evidence="6">Mediator of RNA polymerase II transcription subunit 26b</fullName>
    </submittedName>
</protein>
<dbReference type="Pfam" id="PF08711">
    <property type="entry name" value="Med26"/>
    <property type="match status" value="1"/>
</dbReference>
<evidence type="ECO:0000256" key="2">
    <source>
        <dbReference type="ARBA" id="ARBA00023242"/>
    </source>
</evidence>
<feature type="region of interest" description="Disordered" evidence="4">
    <location>
        <begin position="265"/>
        <end position="414"/>
    </location>
</feature>
<evidence type="ECO:0000256" key="1">
    <source>
        <dbReference type="ARBA" id="ARBA00004123"/>
    </source>
</evidence>
<keyword evidence="7" id="KW-1185">Reference proteome</keyword>